<dbReference type="Gene3D" id="3.40.50.12500">
    <property type="match status" value="1"/>
</dbReference>
<name>A0ABQ6HQQ1_9MICO</name>
<evidence type="ECO:0000313" key="3">
    <source>
        <dbReference type="Proteomes" id="UP001157109"/>
    </source>
</evidence>
<accession>A0ABQ6HQQ1</accession>
<dbReference type="InterPro" id="IPR015942">
    <property type="entry name" value="Asp/Glu/hydantoin_racemase"/>
</dbReference>
<organism evidence="2 3">
    <name type="scientific">Arsenicicoccus piscis</name>
    <dbReference type="NCBI Taxonomy" id="673954"/>
    <lineage>
        <taxon>Bacteria</taxon>
        <taxon>Bacillati</taxon>
        <taxon>Actinomycetota</taxon>
        <taxon>Actinomycetes</taxon>
        <taxon>Micrococcales</taxon>
        <taxon>Intrasporangiaceae</taxon>
        <taxon>Arsenicicoccus</taxon>
    </lineage>
</organism>
<comment type="caution">
    <text evidence="2">The sequence shown here is derived from an EMBL/GenBank/DDBJ whole genome shotgun (WGS) entry which is preliminary data.</text>
</comment>
<dbReference type="InterPro" id="IPR053714">
    <property type="entry name" value="Iso_Racemase_Enz_sf"/>
</dbReference>
<reference evidence="3" key="1">
    <citation type="journal article" date="2019" name="Int. J. Syst. Evol. Microbiol.">
        <title>The Global Catalogue of Microorganisms (GCM) 10K type strain sequencing project: providing services to taxonomists for standard genome sequencing and annotation.</title>
        <authorList>
            <consortium name="The Broad Institute Genomics Platform"/>
            <consortium name="The Broad Institute Genome Sequencing Center for Infectious Disease"/>
            <person name="Wu L."/>
            <person name="Ma J."/>
        </authorList>
    </citation>
    <scope>NUCLEOTIDE SEQUENCE [LARGE SCALE GENOMIC DNA]</scope>
    <source>
        <strain evidence="3">NBRC 105830</strain>
    </source>
</reference>
<dbReference type="EMBL" id="BSUJ01000001">
    <property type="protein sequence ID" value="GMA20403.1"/>
    <property type="molecule type" value="Genomic_DNA"/>
</dbReference>
<gene>
    <name evidence="2" type="ORF">GCM10025862_24240</name>
</gene>
<proteinExistence type="inferred from homology"/>
<dbReference type="Pfam" id="PF01177">
    <property type="entry name" value="Asp_Glu_race"/>
    <property type="match status" value="1"/>
</dbReference>
<evidence type="ECO:0000256" key="1">
    <source>
        <dbReference type="ARBA" id="ARBA00038414"/>
    </source>
</evidence>
<sequence length="247" mass="25497">MGRDVMPTEEASPAVPAQPTVGFLHTSPVHVPAFEALTAAALPSARVLHVVDEQLLAEAQRIGVEGDGAGAAAVAADVRSRVAELVEQGADAICCTCSTIGALAEQVQVPGVPVLRVDRPMARRAAAIGPRVGVLAALESTLEPTRLLLEDEAARAGAAVTIELAVADGAWAWFTAGDHEVYRQVLEDAARALATRADVVVLAQASMAAVEPRLADLGVPVLSSPRLATWHLAELLAVPSSARPDSP</sequence>
<evidence type="ECO:0000313" key="2">
    <source>
        <dbReference type="EMBL" id="GMA20403.1"/>
    </source>
</evidence>
<keyword evidence="3" id="KW-1185">Reference proteome</keyword>
<comment type="similarity">
    <text evidence="1">Belongs to the HyuE racemase family.</text>
</comment>
<dbReference type="Proteomes" id="UP001157109">
    <property type="component" value="Unassembled WGS sequence"/>
</dbReference>
<protein>
    <recommendedName>
        <fullName evidence="4">Arylsulfatase</fullName>
    </recommendedName>
</protein>
<evidence type="ECO:0008006" key="4">
    <source>
        <dbReference type="Google" id="ProtNLM"/>
    </source>
</evidence>